<dbReference type="GeneID" id="68573204"/>
<organism evidence="2 3">
    <name type="scientific">Salarchaeum japonicum</name>
    <dbReference type="NCBI Taxonomy" id="555573"/>
    <lineage>
        <taxon>Archaea</taxon>
        <taxon>Methanobacteriati</taxon>
        <taxon>Methanobacteriota</taxon>
        <taxon>Stenosarchaea group</taxon>
        <taxon>Halobacteria</taxon>
        <taxon>Halobacteriales</taxon>
        <taxon>Halobacteriaceae</taxon>
    </lineage>
</organism>
<dbReference type="InterPro" id="IPR001845">
    <property type="entry name" value="HTH_ArsR_DNA-bd_dom"/>
</dbReference>
<dbReference type="Proteomes" id="UP001500194">
    <property type="component" value="Unassembled WGS sequence"/>
</dbReference>
<dbReference type="EMBL" id="BAAADU010000002">
    <property type="protein sequence ID" value="GAA0656895.1"/>
    <property type="molecule type" value="Genomic_DNA"/>
</dbReference>
<evidence type="ECO:0000259" key="1">
    <source>
        <dbReference type="SMART" id="SM00418"/>
    </source>
</evidence>
<dbReference type="Gene3D" id="1.10.10.10">
    <property type="entry name" value="Winged helix-like DNA-binding domain superfamily/Winged helix DNA-binding domain"/>
    <property type="match status" value="1"/>
</dbReference>
<comment type="caution">
    <text evidence="2">The sequence shown here is derived from an EMBL/GenBank/DDBJ whole genome shotgun (WGS) entry which is preliminary data.</text>
</comment>
<reference evidence="2 3" key="1">
    <citation type="journal article" date="2019" name="Int. J. Syst. Evol. Microbiol.">
        <title>The Global Catalogue of Microorganisms (GCM) 10K type strain sequencing project: providing services to taxonomists for standard genome sequencing and annotation.</title>
        <authorList>
            <consortium name="The Broad Institute Genomics Platform"/>
            <consortium name="The Broad Institute Genome Sequencing Center for Infectious Disease"/>
            <person name="Wu L."/>
            <person name="Ma J."/>
        </authorList>
    </citation>
    <scope>NUCLEOTIDE SEQUENCE [LARGE SCALE GENOMIC DNA]</scope>
    <source>
        <strain evidence="2 3">JCM 16327</strain>
    </source>
</reference>
<name>A0AAV3T274_9EURY</name>
<protein>
    <recommendedName>
        <fullName evidence="1">HTH arsR-type domain-containing protein</fullName>
    </recommendedName>
</protein>
<dbReference type="RefSeq" id="WP_227259788.1">
    <property type="nucleotide sequence ID" value="NZ_BAAADU010000002.1"/>
</dbReference>
<evidence type="ECO:0000313" key="2">
    <source>
        <dbReference type="EMBL" id="GAA0656895.1"/>
    </source>
</evidence>
<keyword evidence="3" id="KW-1185">Reference proteome</keyword>
<feature type="domain" description="HTH arsR-type" evidence="1">
    <location>
        <begin position="16"/>
        <end position="98"/>
    </location>
</feature>
<dbReference type="InterPro" id="IPR036388">
    <property type="entry name" value="WH-like_DNA-bd_sf"/>
</dbReference>
<accession>A0AAV3T274</accession>
<sequence length="125" mass="13877">MARESQSDGSESELQAILDALGDPDCRRIVRALDEPMTAGELADACDIPTSTTYRKLELLSEASLLVEGTELREDGHHATKYRLGFDEVAVALTEEREFEVSLSRPEGGPEDRLATLWNEVRKQT</sequence>
<dbReference type="SMART" id="SM00418">
    <property type="entry name" value="HTH_ARSR"/>
    <property type="match status" value="1"/>
</dbReference>
<dbReference type="AlphaFoldDB" id="A0AAV3T274"/>
<proteinExistence type="predicted"/>
<dbReference type="Pfam" id="PF12840">
    <property type="entry name" value="HTH_20"/>
    <property type="match status" value="1"/>
</dbReference>
<dbReference type="GO" id="GO:0003700">
    <property type="term" value="F:DNA-binding transcription factor activity"/>
    <property type="evidence" value="ECO:0007669"/>
    <property type="project" value="InterPro"/>
</dbReference>
<dbReference type="InterPro" id="IPR036390">
    <property type="entry name" value="WH_DNA-bd_sf"/>
</dbReference>
<dbReference type="SUPFAM" id="SSF46785">
    <property type="entry name" value="Winged helix' DNA-binding domain"/>
    <property type="match status" value="1"/>
</dbReference>
<gene>
    <name evidence="2" type="ORF">GCM10009019_21160</name>
</gene>
<evidence type="ECO:0000313" key="3">
    <source>
        <dbReference type="Proteomes" id="UP001500194"/>
    </source>
</evidence>